<dbReference type="RefSeq" id="WP_181887494.1">
    <property type="nucleotide sequence ID" value="NZ_CP059472.1"/>
</dbReference>
<dbReference type="InterPro" id="IPR008136">
    <property type="entry name" value="CinA_C"/>
</dbReference>
<feature type="domain" description="CinA C-terminal" evidence="1">
    <location>
        <begin position="12"/>
        <end position="135"/>
    </location>
</feature>
<dbReference type="InterPro" id="IPR036653">
    <property type="entry name" value="CinA-like_C"/>
</dbReference>
<evidence type="ECO:0000313" key="4">
    <source>
        <dbReference type="Proteomes" id="UP000515349"/>
    </source>
</evidence>
<dbReference type="EMBL" id="JACEUX010000003">
    <property type="protein sequence ID" value="MBA5247390.1"/>
    <property type="molecule type" value="Genomic_DNA"/>
</dbReference>
<dbReference type="EMBL" id="CP059472">
    <property type="protein sequence ID" value="QMS99149.1"/>
    <property type="molecule type" value="Genomic_DNA"/>
</dbReference>
<name>A0A7D7R6W8_9FLAO</name>
<evidence type="ECO:0000259" key="1">
    <source>
        <dbReference type="Pfam" id="PF02464"/>
    </source>
</evidence>
<dbReference type="Proteomes" id="UP000539710">
    <property type="component" value="Unassembled WGS sequence"/>
</dbReference>
<dbReference type="SUPFAM" id="SSF142433">
    <property type="entry name" value="CinA-like"/>
    <property type="match status" value="1"/>
</dbReference>
<evidence type="ECO:0000313" key="3">
    <source>
        <dbReference type="EMBL" id="QMS99149.1"/>
    </source>
</evidence>
<keyword evidence="5" id="KW-1185">Reference proteome</keyword>
<dbReference type="Gene3D" id="3.90.950.20">
    <property type="entry name" value="CinA-like"/>
    <property type="match status" value="1"/>
</dbReference>
<reference evidence="5" key="2">
    <citation type="submission" date="2020-07" db="EMBL/GenBank/DDBJ databases">
        <title>Flavobacterium sp. xlx-214.</title>
        <authorList>
            <person name="Yang C."/>
        </authorList>
    </citation>
    <scope>NUCLEOTIDE SEQUENCE [LARGE SCALE GENOMIC DNA]</scope>
    <source>
        <strain evidence="5">CX-624</strain>
    </source>
</reference>
<sequence length="166" mass="17766">MENDLTDNKNLAQLSEQMLKKKLTLAVAESCTAGLIQNVISQAENAMGFFQGGITAYNSAQKAIHLQVNPIAAEACNAVSKQIAEQMAIAVSSKFNSEIGLSITGYARTVPEEGIDSCFAYIAIAAGEEILLSKKITGKTGATLADNQQIYTEKLLHNLISILNKM</sequence>
<reference evidence="2" key="3">
    <citation type="submission" date="2020-07" db="EMBL/GenBank/DDBJ databases">
        <authorList>
            <person name="Yang C."/>
        </authorList>
    </citation>
    <scope>NUCLEOTIDE SEQUENCE</scope>
    <source>
        <strain evidence="2">Cx-624</strain>
    </source>
</reference>
<gene>
    <name evidence="3" type="ORF">H1R16_03840</name>
    <name evidence="2" type="ORF">H2507_09430</name>
</gene>
<dbReference type="KEGG" id="cbau:H1R16_03840"/>
<dbReference type="AlphaFoldDB" id="A0A7D7R6W8"/>
<evidence type="ECO:0000313" key="2">
    <source>
        <dbReference type="EMBL" id="MBA5247390.1"/>
    </source>
</evidence>
<evidence type="ECO:0000313" key="5">
    <source>
        <dbReference type="Proteomes" id="UP000539710"/>
    </source>
</evidence>
<dbReference type="Pfam" id="PF02464">
    <property type="entry name" value="CinA"/>
    <property type="match status" value="1"/>
</dbReference>
<proteinExistence type="predicted"/>
<protein>
    <submittedName>
        <fullName evidence="3">CinA family protein</fullName>
    </submittedName>
</protein>
<dbReference type="NCBIfam" id="TIGR00199">
    <property type="entry name" value="PncC_domain"/>
    <property type="match status" value="1"/>
</dbReference>
<organism evidence="3 4">
    <name type="scientific">Marnyiella aurantia</name>
    <dbReference type="NCBI Taxonomy" id="2758037"/>
    <lineage>
        <taxon>Bacteria</taxon>
        <taxon>Pseudomonadati</taxon>
        <taxon>Bacteroidota</taxon>
        <taxon>Flavobacteriia</taxon>
        <taxon>Flavobacteriales</taxon>
        <taxon>Weeksellaceae</taxon>
        <taxon>Marnyiella</taxon>
    </lineage>
</organism>
<accession>A0A7D7R6W8</accession>
<dbReference type="Proteomes" id="UP000515349">
    <property type="component" value="Chromosome"/>
</dbReference>
<reference evidence="3 4" key="1">
    <citation type="submission" date="2020-07" db="EMBL/GenBank/DDBJ databases">
        <title>Chryseobacterium sp.cx-624.</title>
        <authorList>
            <person name="Yang C."/>
        </authorList>
    </citation>
    <scope>NUCLEOTIDE SEQUENCE [LARGE SCALE GENOMIC DNA]</scope>
    <source>
        <strain evidence="3">Cx-624</strain>
        <strain evidence="4">cx-624</strain>
    </source>
</reference>